<protein>
    <recommendedName>
        <fullName evidence="1">aminodeoxychorismate synthase</fullName>
        <ecNumber evidence="1">2.6.1.85</ecNumber>
    </recommendedName>
</protein>
<evidence type="ECO:0000259" key="3">
    <source>
        <dbReference type="Pfam" id="PF00425"/>
    </source>
</evidence>
<dbReference type="EC" id="2.6.1.85" evidence="1"/>
<dbReference type="PANTHER" id="PTHR11236:SF50">
    <property type="entry name" value="AMINODEOXYCHORISMATE SYNTHASE COMPONENT 1"/>
    <property type="match status" value="1"/>
</dbReference>
<evidence type="ECO:0000259" key="4">
    <source>
        <dbReference type="Pfam" id="PF04715"/>
    </source>
</evidence>
<comment type="caution">
    <text evidence="5">The sequence shown here is derived from an EMBL/GenBank/DDBJ whole genome shotgun (WGS) entry which is preliminary data.</text>
</comment>
<dbReference type="GO" id="GO:0046820">
    <property type="term" value="F:4-amino-4-deoxychorismate synthase activity"/>
    <property type="evidence" value="ECO:0007669"/>
    <property type="project" value="UniProtKB-EC"/>
</dbReference>
<dbReference type="Pfam" id="PF00425">
    <property type="entry name" value="Chorismate_bind"/>
    <property type="match status" value="1"/>
</dbReference>
<dbReference type="InterPro" id="IPR019999">
    <property type="entry name" value="Anth_synth_I-like"/>
</dbReference>
<feature type="domain" description="Chorismate-utilising enzyme C-terminal" evidence="3">
    <location>
        <begin position="179"/>
        <end position="433"/>
    </location>
</feature>
<proteinExistence type="predicted"/>
<dbReference type="RefSeq" id="WP_321553006.1">
    <property type="nucleotide sequence ID" value="NZ_JAXIVU010000004.1"/>
</dbReference>
<feature type="domain" description="Anthranilate synthase component I N-terminal" evidence="4">
    <location>
        <begin position="14"/>
        <end position="135"/>
    </location>
</feature>
<dbReference type="InterPro" id="IPR005802">
    <property type="entry name" value="ADC_synth_comp_1"/>
</dbReference>
<organism evidence="5 6">
    <name type="scientific">Denitrificimonas halotolerans</name>
    <dbReference type="NCBI Taxonomy" id="3098930"/>
    <lineage>
        <taxon>Bacteria</taxon>
        <taxon>Pseudomonadati</taxon>
        <taxon>Pseudomonadota</taxon>
        <taxon>Gammaproteobacteria</taxon>
        <taxon>Pseudomonadales</taxon>
        <taxon>Pseudomonadaceae</taxon>
        <taxon>Denitrificimonas</taxon>
    </lineage>
</organism>
<keyword evidence="2 5" id="KW-0808">Transferase</keyword>
<sequence>MSHCQLFPLAYQPNPAHYFQQVHDQAGAILLDSSQPESQRGRFDILSAWPLAQLSPHPTESLDTFRQRCQSLVKQLSICQTPDGLELPFTGGLIGYLTYDFNHLNQTVETEGLAGATVGLYNWAVISDHQQKQSWLMCHCSVTTERCNELLNLFTTNFQSILSNTPFSLTKAFAARINAQRYQNDLKRVYNYITAGDCYQVNYTQRFSSQYSGDAWQAYSSLRARCPTPFASFIRVNSQQAIISLSPERLIQVHQRKVESRPIKGTRARGTTPEQDQALAHELRTSAKDQAENLMIVDLLRNDLGRFCSTGSVHVPELFALESYPNVHHMVSSITGTLAEQYDALDVLIGSFPGGSITGAPKLRAMEIISELEATQRSIYCGSIFYFDNRGEMDSSITIRTLLANHGEISCWGGGGIVYDSNPEEEYRESIQKVRVLMDTLEGLYLAH</sequence>
<dbReference type="NCBIfam" id="TIGR00553">
    <property type="entry name" value="pabB"/>
    <property type="match status" value="1"/>
</dbReference>
<dbReference type="SUPFAM" id="SSF56322">
    <property type="entry name" value="ADC synthase"/>
    <property type="match status" value="1"/>
</dbReference>
<dbReference type="Proteomes" id="UP001294570">
    <property type="component" value="Unassembled WGS sequence"/>
</dbReference>
<dbReference type="Gene3D" id="3.60.120.10">
    <property type="entry name" value="Anthranilate synthase"/>
    <property type="match status" value="1"/>
</dbReference>
<name>A0ABU5GPJ2_9GAMM</name>
<reference evidence="5 6" key="1">
    <citation type="submission" date="2023-12" db="EMBL/GenBank/DDBJ databases">
        <title>Denitrificimonas halotolerans sp. nov.,a novel species isolated from landfill leachate.</title>
        <authorList>
            <person name="Wang S."/>
        </authorList>
    </citation>
    <scope>NUCLEOTIDE SEQUENCE [LARGE SCALE GENOMIC DNA]</scope>
    <source>
        <strain evidence="5 6">JX-1</strain>
    </source>
</reference>
<dbReference type="EMBL" id="JAXIVU010000004">
    <property type="protein sequence ID" value="MDY7218917.1"/>
    <property type="molecule type" value="Genomic_DNA"/>
</dbReference>
<dbReference type="PRINTS" id="PR00095">
    <property type="entry name" value="ANTSNTHASEI"/>
</dbReference>
<dbReference type="InterPro" id="IPR015890">
    <property type="entry name" value="Chorismate_C"/>
</dbReference>
<evidence type="ECO:0000256" key="1">
    <source>
        <dbReference type="ARBA" id="ARBA00013139"/>
    </source>
</evidence>
<keyword evidence="6" id="KW-1185">Reference proteome</keyword>
<evidence type="ECO:0000313" key="6">
    <source>
        <dbReference type="Proteomes" id="UP001294570"/>
    </source>
</evidence>
<keyword evidence="5" id="KW-0032">Aminotransferase</keyword>
<accession>A0ABU5GPJ2</accession>
<dbReference type="InterPro" id="IPR006805">
    <property type="entry name" value="Anth_synth_I_N"/>
</dbReference>
<dbReference type="PANTHER" id="PTHR11236">
    <property type="entry name" value="AMINOBENZOATE/ANTHRANILATE SYNTHASE"/>
    <property type="match status" value="1"/>
</dbReference>
<dbReference type="InterPro" id="IPR005801">
    <property type="entry name" value="ADC_synthase"/>
</dbReference>
<dbReference type="Pfam" id="PF04715">
    <property type="entry name" value="Anth_synt_I_N"/>
    <property type="match status" value="1"/>
</dbReference>
<evidence type="ECO:0000313" key="5">
    <source>
        <dbReference type="EMBL" id="MDY7218917.1"/>
    </source>
</evidence>
<evidence type="ECO:0000256" key="2">
    <source>
        <dbReference type="ARBA" id="ARBA00022679"/>
    </source>
</evidence>
<gene>
    <name evidence="5" type="primary">pabB</name>
    <name evidence="5" type="ORF">TOI97_04940</name>
</gene>